<sequence>MRGGGTQSLGSHAMCPPYCNECISLLKLLTGECTKEEEGYSSEETAEGGGRGRQRLVVKNSVLKSHLSCQRADTGHPGTRGLWSSEFGHWPSFPPPLRLLPPPPTRSPRSYNIPPPRHFSATPSHLFFTVILTSMNCPPPPPPPPHNTTPPSLHVTQFLTYLSLFPFPLRSC</sequence>
<accession>A0A9N7TU21</accession>
<dbReference type="AlphaFoldDB" id="A0A9N7TU21"/>
<reference evidence="1" key="1">
    <citation type="submission" date="2020-03" db="EMBL/GenBank/DDBJ databases">
        <authorList>
            <person name="Weist P."/>
        </authorList>
    </citation>
    <scope>NUCLEOTIDE SEQUENCE</scope>
</reference>
<dbReference type="EMBL" id="CADEAL010000349">
    <property type="protein sequence ID" value="CAB1418927.1"/>
    <property type="molecule type" value="Genomic_DNA"/>
</dbReference>
<evidence type="ECO:0000313" key="1">
    <source>
        <dbReference type="EMBL" id="CAB1418927.1"/>
    </source>
</evidence>
<protein>
    <submittedName>
        <fullName evidence="1">Uncharacterized protein</fullName>
    </submittedName>
</protein>
<organism evidence="1 2">
    <name type="scientific">Pleuronectes platessa</name>
    <name type="common">European plaice</name>
    <dbReference type="NCBI Taxonomy" id="8262"/>
    <lineage>
        <taxon>Eukaryota</taxon>
        <taxon>Metazoa</taxon>
        <taxon>Chordata</taxon>
        <taxon>Craniata</taxon>
        <taxon>Vertebrata</taxon>
        <taxon>Euteleostomi</taxon>
        <taxon>Actinopterygii</taxon>
        <taxon>Neopterygii</taxon>
        <taxon>Teleostei</taxon>
        <taxon>Neoteleostei</taxon>
        <taxon>Acanthomorphata</taxon>
        <taxon>Carangaria</taxon>
        <taxon>Pleuronectiformes</taxon>
        <taxon>Pleuronectoidei</taxon>
        <taxon>Pleuronectidae</taxon>
        <taxon>Pleuronectes</taxon>
    </lineage>
</organism>
<keyword evidence="2" id="KW-1185">Reference proteome</keyword>
<name>A0A9N7TU21_PLEPL</name>
<gene>
    <name evidence="1" type="ORF">PLEPLA_LOCUS6754</name>
</gene>
<dbReference type="Proteomes" id="UP001153269">
    <property type="component" value="Unassembled WGS sequence"/>
</dbReference>
<comment type="caution">
    <text evidence="1">The sequence shown here is derived from an EMBL/GenBank/DDBJ whole genome shotgun (WGS) entry which is preliminary data.</text>
</comment>
<evidence type="ECO:0000313" key="2">
    <source>
        <dbReference type="Proteomes" id="UP001153269"/>
    </source>
</evidence>
<proteinExistence type="predicted"/>